<comment type="caution">
    <text evidence="1">The sequence shown here is derived from an EMBL/GenBank/DDBJ whole genome shotgun (WGS) entry which is preliminary data.</text>
</comment>
<reference evidence="1 2" key="1">
    <citation type="journal article" date="2019" name="Sci. Rep.">
        <title>Orb-weaving spider Araneus ventricosus genome elucidates the spidroin gene catalogue.</title>
        <authorList>
            <person name="Kono N."/>
            <person name="Nakamura H."/>
            <person name="Ohtoshi R."/>
            <person name="Moran D.A.P."/>
            <person name="Shinohara A."/>
            <person name="Yoshida Y."/>
            <person name="Fujiwara M."/>
            <person name="Mori M."/>
            <person name="Tomita M."/>
            <person name="Arakawa K."/>
        </authorList>
    </citation>
    <scope>NUCLEOTIDE SEQUENCE [LARGE SCALE GENOMIC DNA]</scope>
</reference>
<proteinExistence type="predicted"/>
<evidence type="ECO:0000313" key="2">
    <source>
        <dbReference type="Proteomes" id="UP000499080"/>
    </source>
</evidence>
<keyword evidence="2" id="KW-1185">Reference proteome</keyword>
<gene>
    <name evidence="1" type="ORF">AVEN_230654_1</name>
</gene>
<dbReference type="OrthoDB" id="8002986at2759"/>
<evidence type="ECO:0008006" key="3">
    <source>
        <dbReference type="Google" id="ProtNLM"/>
    </source>
</evidence>
<evidence type="ECO:0000313" key="1">
    <source>
        <dbReference type="EMBL" id="GBL73652.1"/>
    </source>
</evidence>
<dbReference type="AlphaFoldDB" id="A0A4Y2A1K6"/>
<protein>
    <recommendedName>
        <fullName evidence="3">Transposase Tc1-like domain-containing protein</fullName>
    </recommendedName>
</protein>
<organism evidence="1 2">
    <name type="scientific">Araneus ventricosus</name>
    <name type="common">Orbweaver spider</name>
    <name type="synonym">Epeira ventricosa</name>
    <dbReference type="NCBI Taxonomy" id="182803"/>
    <lineage>
        <taxon>Eukaryota</taxon>
        <taxon>Metazoa</taxon>
        <taxon>Ecdysozoa</taxon>
        <taxon>Arthropoda</taxon>
        <taxon>Chelicerata</taxon>
        <taxon>Arachnida</taxon>
        <taxon>Araneae</taxon>
        <taxon>Araneomorphae</taxon>
        <taxon>Entelegynae</taxon>
        <taxon>Araneoidea</taxon>
        <taxon>Araneidae</taxon>
        <taxon>Araneus</taxon>
    </lineage>
</organism>
<name>A0A4Y2A1K6_ARAVE</name>
<accession>A0A4Y2A1K6</accession>
<dbReference type="Proteomes" id="UP000499080">
    <property type="component" value="Unassembled WGS sequence"/>
</dbReference>
<sequence length="105" mass="12166">MYSEVTFKLRSWKLHSLTECNVGREWLLKHMDEVVVCNLWKQFQDTGSIERKPGQGRPRATTVTEDRYLSIIARRNRSATASQLSRDLYAATGTRVTRVTFQKTS</sequence>
<dbReference type="EMBL" id="BGPR01000004">
    <property type="protein sequence ID" value="GBL73652.1"/>
    <property type="molecule type" value="Genomic_DNA"/>
</dbReference>